<accession>A0ACC2NT67</accession>
<protein>
    <submittedName>
        <fullName evidence="1">Uncharacterized protein</fullName>
    </submittedName>
</protein>
<name>A0ACC2NT67_9HYME</name>
<dbReference type="EMBL" id="CM056743">
    <property type="protein sequence ID" value="KAJ8674455.1"/>
    <property type="molecule type" value="Genomic_DNA"/>
</dbReference>
<keyword evidence="2" id="KW-1185">Reference proteome</keyword>
<organism evidence="1 2">
    <name type="scientific">Eretmocerus hayati</name>
    <dbReference type="NCBI Taxonomy" id="131215"/>
    <lineage>
        <taxon>Eukaryota</taxon>
        <taxon>Metazoa</taxon>
        <taxon>Ecdysozoa</taxon>
        <taxon>Arthropoda</taxon>
        <taxon>Hexapoda</taxon>
        <taxon>Insecta</taxon>
        <taxon>Pterygota</taxon>
        <taxon>Neoptera</taxon>
        <taxon>Endopterygota</taxon>
        <taxon>Hymenoptera</taxon>
        <taxon>Apocrita</taxon>
        <taxon>Proctotrupomorpha</taxon>
        <taxon>Chalcidoidea</taxon>
        <taxon>Aphelinidae</taxon>
        <taxon>Aphelininae</taxon>
        <taxon>Eretmocerus</taxon>
    </lineage>
</organism>
<comment type="caution">
    <text evidence="1">The sequence shown here is derived from an EMBL/GenBank/DDBJ whole genome shotgun (WGS) entry which is preliminary data.</text>
</comment>
<gene>
    <name evidence="1" type="ORF">QAD02_005717</name>
</gene>
<proteinExistence type="predicted"/>
<reference evidence="1" key="1">
    <citation type="submission" date="2023-04" db="EMBL/GenBank/DDBJ databases">
        <title>A chromosome-level genome assembly of the parasitoid wasp Eretmocerus hayati.</title>
        <authorList>
            <person name="Zhong Y."/>
            <person name="Liu S."/>
            <person name="Liu Y."/>
        </authorList>
    </citation>
    <scope>NUCLEOTIDE SEQUENCE</scope>
    <source>
        <strain evidence="1">ZJU_SS_LIU_2023</strain>
    </source>
</reference>
<dbReference type="Proteomes" id="UP001239111">
    <property type="component" value="Chromosome 3"/>
</dbReference>
<evidence type="ECO:0000313" key="1">
    <source>
        <dbReference type="EMBL" id="KAJ8674455.1"/>
    </source>
</evidence>
<evidence type="ECO:0000313" key="2">
    <source>
        <dbReference type="Proteomes" id="UP001239111"/>
    </source>
</evidence>
<sequence>MNGALCAVILFIAAQSIDEVNSVAVGAAIGVVSGVMGIIEFLKARDADFLALKQAGAVQTSIEKESSDWQARLNWNFDNINSAIKNMEGRQEFSKSMDSMRKSFTLIHNNFKSILEKRKSLGKERNVSPSLEKAYKLPATKVISEYSYDSPLQSIYDTISDSFKNYSIYQKPLIGQYEDHLNVCVTHVSPLQAVSKLLEHIVWTSSYYYSTIIMSHEILDILDKRNIDEKVGPNIANEISGWYRTTVAALKPGLSKVSREIYACGLPNFSDKKQFYEIQPFKKFFLRKCDGIYSQQQCSSMNETTSCDAHEPGDVCSVSRPCAGKMFDCTDSNDLDICISATSTQRYQYYRQSKVAGTYMGYEKCNTEKLHEISRSKQRAGPKGHISSWRYLCGACKCTCEEGQFWINQQAALADTKNNMVVTGAKFVLKDNIIEIHIQQGKLLPNGIIDVPAGGAKSLPWIGPQKKDLVPISWNEARKILLAEEAGSTYGEVVIGLGLTYGKLRHWREKAIHLKVHTALFDFKKGDVTKSIMAHHVALTIPEKVLDLVDAESPKKPSEISKEKMKNEVQLKFTTSGGKDGGQSTIPYIDAREVTSNVPTPMSGAALHWKGREGTGGIVAAQSKELSVHIILELINQSSRKNKFEGKPVMTFLFNGNLDLLTGGIFLTMVQLNGIVCAVILSILAQTCHEAESFPYAAAIGVVSGVMGIIEFLKARYHDFLSPTKPEMVQNMMERESSDWKARLNWNVENIHGAIKNVEERQQFSKSMDSIRDSFTLIHNNFQSTLEKKKVLDKKSKISASESNYYKERANNLIDDYDVRKHLKSIYDTISDSFKKLISIYPKPLIEQYEDHFNVCVTRMSPLQAVSKLLEQIVWISSEYYNTLMMSQGIIDKLEGRDTFPDFEIQLQNEIAGWYNETVSVIGPGLRKVSRRISACGLPNFSQNGQFYELNAFKKFFVRKCNEINRDIGCSAINETRNCDATQQKDICSVSRKCAGKMFDCTDSNGLDVCVTSSSGGRRYQYYHDSKVTGQFDGYERCEIESLKQVIRYKPNIGVCGAAVRCPYSCDSCKCICEEEKYWINQEIALADTKNNMVVTGAKFVLKNNVLEIHVQQGKLLPNGVIDISLGEDRSLSWVGPQKQDLVPISWDGARRIIVSTELGALYAQAVVGLNLVYEKRRGWREKAIHLKVRTALFEFRQGDVTKPLENQYFKLSFPERELNLTGAESPRISSDISREIADNNATLRFTTSGGKDGGQSTIPFIDAREVTSAIPTPMAGASLYWRGKEGTGGFIGIRLYTYNTVPYITNDHSSTSLVKQNEDRAKEPST</sequence>